<gene>
    <name evidence="1" type="ORF">LCGC14_2187400</name>
</gene>
<evidence type="ECO:0000313" key="1">
    <source>
        <dbReference type="EMBL" id="KKL62215.1"/>
    </source>
</evidence>
<sequence>MSTDRMDRLLGFINNHKSCPYFKDPPVSDDDLDFIAPLWEFCEHEEQCEEVDNCPILPDSPMFPRWKQD</sequence>
<proteinExistence type="predicted"/>
<dbReference type="AlphaFoldDB" id="A0A0F9FXY0"/>
<name>A0A0F9FXY0_9ZZZZ</name>
<organism evidence="1">
    <name type="scientific">marine sediment metagenome</name>
    <dbReference type="NCBI Taxonomy" id="412755"/>
    <lineage>
        <taxon>unclassified sequences</taxon>
        <taxon>metagenomes</taxon>
        <taxon>ecological metagenomes</taxon>
    </lineage>
</organism>
<accession>A0A0F9FXY0</accession>
<dbReference type="EMBL" id="LAZR01028561">
    <property type="protein sequence ID" value="KKL62215.1"/>
    <property type="molecule type" value="Genomic_DNA"/>
</dbReference>
<reference evidence="1" key="1">
    <citation type="journal article" date="2015" name="Nature">
        <title>Complex archaea that bridge the gap between prokaryotes and eukaryotes.</title>
        <authorList>
            <person name="Spang A."/>
            <person name="Saw J.H."/>
            <person name="Jorgensen S.L."/>
            <person name="Zaremba-Niedzwiedzka K."/>
            <person name="Martijn J."/>
            <person name="Lind A.E."/>
            <person name="van Eijk R."/>
            <person name="Schleper C."/>
            <person name="Guy L."/>
            <person name="Ettema T.J."/>
        </authorList>
    </citation>
    <scope>NUCLEOTIDE SEQUENCE</scope>
</reference>
<comment type="caution">
    <text evidence="1">The sequence shown here is derived from an EMBL/GenBank/DDBJ whole genome shotgun (WGS) entry which is preliminary data.</text>
</comment>
<protein>
    <submittedName>
        <fullName evidence="1">Uncharacterized protein</fullName>
    </submittedName>
</protein>